<feature type="transmembrane region" description="Helical" evidence="7">
    <location>
        <begin position="20"/>
        <end position="45"/>
    </location>
</feature>
<reference evidence="10" key="1">
    <citation type="journal article" date="2014" name="Int. J. Syst. Evol. Microbiol.">
        <title>Complete genome sequence of Corynebacterium casei LMG S-19264T (=DSM 44701T), isolated from a smear-ripened cheese.</title>
        <authorList>
            <consortium name="US DOE Joint Genome Institute (JGI-PGF)"/>
            <person name="Walter F."/>
            <person name="Albersmeier A."/>
            <person name="Kalinowski J."/>
            <person name="Ruckert C."/>
        </authorList>
    </citation>
    <scope>NUCLEOTIDE SEQUENCE</scope>
    <source>
        <strain evidence="10">JCM 3276</strain>
    </source>
</reference>
<dbReference type="InterPro" id="IPR039421">
    <property type="entry name" value="Type_1_exporter"/>
</dbReference>
<comment type="caution">
    <text evidence="10">The sequence shown here is derived from an EMBL/GenBank/DDBJ whole genome shotgun (WGS) entry which is preliminary data.</text>
</comment>
<accession>A0A918GNS2</accession>
<dbReference type="PANTHER" id="PTHR24221:SF654">
    <property type="entry name" value="ATP-BINDING CASSETTE SUB-FAMILY B MEMBER 6"/>
    <property type="match status" value="1"/>
</dbReference>
<reference evidence="10" key="2">
    <citation type="submission" date="2020-09" db="EMBL/GenBank/DDBJ databases">
        <authorList>
            <person name="Sun Q."/>
            <person name="Ohkuma M."/>
        </authorList>
    </citation>
    <scope>NUCLEOTIDE SEQUENCE</scope>
    <source>
        <strain evidence="10">JCM 3276</strain>
    </source>
</reference>
<feature type="transmembrane region" description="Helical" evidence="7">
    <location>
        <begin position="163"/>
        <end position="182"/>
    </location>
</feature>
<dbReference type="Gene3D" id="1.20.1560.10">
    <property type="entry name" value="ABC transporter type 1, transmembrane domain"/>
    <property type="match status" value="1"/>
</dbReference>
<dbReference type="PANTHER" id="PTHR24221">
    <property type="entry name" value="ATP-BINDING CASSETTE SUB-FAMILY B"/>
    <property type="match status" value="1"/>
</dbReference>
<evidence type="ECO:0000256" key="6">
    <source>
        <dbReference type="ARBA" id="ARBA00023136"/>
    </source>
</evidence>
<dbReference type="SMART" id="SM00382">
    <property type="entry name" value="AAA"/>
    <property type="match status" value="1"/>
</dbReference>
<dbReference type="SUPFAM" id="SSF90123">
    <property type="entry name" value="ABC transporter transmembrane region"/>
    <property type="match status" value="1"/>
</dbReference>
<dbReference type="GO" id="GO:0005886">
    <property type="term" value="C:plasma membrane"/>
    <property type="evidence" value="ECO:0007669"/>
    <property type="project" value="UniProtKB-SubCell"/>
</dbReference>
<gene>
    <name evidence="10" type="ORF">GCM10010171_50790</name>
</gene>
<dbReference type="GO" id="GO:0140359">
    <property type="term" value="F:ABC-type transporter activity"/>
    <property type="evidence" value="ECO:0007669"/>
    <property type="project" value="InterPro"/>
</dbReference>
<feature type="transmembrane region" description="Helical" evidence="7">
    <location>
        <begin position="282"/>
        <end position="302"/>
    </location>
</feature>
<dbReference type="Gene3D" id="3.40.50.300">
    <property type="entry name" value="P-loop containing nucleotide triphosphate hydrolases"/>
    <property type="match status" value="1"/>
</dbReference>
<name>A0A918GNS2_9PSEU</name>
<evidence type="ECO:0000313" key="11">
    <source>
        <dbReference type="Proteomes" id="UP000660680"/>
    </source>
</evidence>
<evidence type="ECO:0000256" key="7">
    <source>
        <dbReference type="SAM" id="Phobius"/>
    </source>
</evidence>
<dbReference type="InterPro" id="IPR011527">
    <property type="entry name" value="ABC1_TM_dom"/>
</dbReference>
<dbReference type="AlphaFoldDB" id="A0A918GNS2"/>
<evidence type="ECO:0000256" key="4">
    <source>
        <dbReference type="ARBA" id="ARBA00022840"/>
    </source>
</evidence>
<dbReference type="EMBL" id="BMRB01000005">
    <property type="protein sequence ID" value="GGS49504.1"/>
    <property type="molecule type" value="Genomic_DNA"/>
</dbReference>
<feature type="transmembrane region" description="Helical" evidence="7">
    <location>
        <begin position="138"/>
        <end position="157"/>
    </location>
</feature>
<evidence type="ECO:0000256" key="2">
    <source>
        <dbReference type="ARBA" id="ARBA00022692"/>
    </source>
</evidence>
<keyword evidence="4 10" id="KW-0067">ATP-binding</keyword>
<dbReference type="GO" id="GO:0005524">
    <property type="term" value="F:ATP binding"/>
    <property type="evidence" value="ECO:0007669"/>
    <property type="project" value="UniProtKB-KW"/>
</dbReference>
<evidence type="ECO:0000256" key="3">
    <source>
        <dbReference type="ARBA" id="ARBA00022741"/>
    </source>
</evidence>
<feature type="transmembrane region" description="Helical" evidence="7">
    <location>
        <begin position="57"/>
        <end position="79"/>
    </location>
</feature>
<organism evidence="10 11">
    <name type="scientific">Actinokineospora fastidiosa</name>
    <dbReference type="NCBI Taxonomy" id="1816"/>
    <lineage>
        <taxon>Bacteria</taxon>
        <taxon>Bacillati</taxon>
        <taxon>Actinomycetota</taxon>
        <taxon>Actinomycetes</taxon>
        <taxon>Pseudonocardiales</taxon>
        <taxon>Pseudonocardiaceae</taxon>
        <taxon>Actinokineospora</taxon>
    </lineage>
</organism>
<dbReference type="GO" id="GO:0034040">
    <property type="term" value="F:ATPase-coupled lipid transmembrane transporter activity"/>
    <property type="evidence" value="ECO:0007669"/>
    <property type="project" value="TreeGrafter"/>
</dbReference>
<dbReference type="Pfam" id="PF00005">
    <property type="entry name" value="ABC_tran"/>
    <property type="match status" value="1"/>
</dbReference>
<dbReference type="SUPFAM" id="SSF52540">
    <property type="entry name" value="P-loop containing nucleoside triphosphate hydrolases"/>
    <property type="match status" value="1"/>
</dbReference>
<evidence type="ECO:0000256" key="5">
    <source>
        <dbReference type="ARBA" id="ARBA00022989"/>
    </source>
</evidence>
<dbReference type="Proteomes" id="UP000660680">
    <property type="component" value="Unassembled WGS sequence"/>
</dbReference>
<feature type="transmembrane region" description="Helical" evidence="7">
    <location>
        <begin position="241"/>
        <end position="262"/>
    </location>
</feature>
<dbReference type="RefSeq" id="WP_229787405.1">
    <property type="nucleotide sequence ID" value="NZ_BMRB01000005.1"/>
</dbReference>
<comment type="subcellular location">
    <subcellularLocation>
        <location evidence="1">Cell membrane</location>
        <topology evidence="1">Multi-pass membrane protein</topology>
    </subcellularLocation>
</comment>
<protein>
    <submittedName>
        <fullName evidence="10">ABC transporter ATP-binding protein</fullName>
    </submittedName>
</protein>
<dbReference type="PROSITE" id="PS50893">
    <property type="entry name" value="ABC_TRANSPORTER_2"/>
    <property type="match status" value="1"/>
</dbReference>
<dbReference type="GO" id="GO:0016887">
    <property type="term" value="F:ATP hydrolysis activity"/>
    <property type="evidence" value="ECO:0007669"/>
    <property type="project" value="InterPro"/>
</dbReference>
<keyword evidence="2 7" id="KW-0812">Transmembrane</keyword>
<keyword evidence="11" id="KW-1185">Reference proteome</keyword>
<evidence type="ECO:0000256" key="1">
    <source>
        <dbReference type="ARBA" id="ARBA00004651"/>
    </source>
</evidence>
<keyword evidence="6 7" id="KW-0472">Membrane</keyword>
<keyword evidence="5 7" id="KW-1133">Transmembrane helix</keyword>
<feature type="domain" description="ABC transporter" evidence="8">
    <location>
        <begin position="328"/>
        <end position="546"/>
    </location>
</feature>
<sequence>MKGGAAAEYWRVLGAQWRGWLVLVACSILEGLPAFLSGALVQAAIDRGFAVGRPLEGITWLGAFGGVAVVGALGARLVWSRLGAVVEPVRDALVGVVVRGVLRDRTGHRVAPDASAVARISQHVEIVRDATAGMLVQARGMVVTAVAAVLGVAVVAGDVVWAVALPVAGAAGAFVVLLPALAKGQRELTLADEATAKVAGEALAGLPDIAACAAYDTAESTVREAARAQARAATRLASASALRVAVVGVGAFLPVVLVLATAPPTMSGAALLGVLVYLTGSLYPALNGLAATTSTVILRLIVALRRLAEAASTDDHEPGTERPETTEITVRGLTHRWGEHAEPVLADFDIDLRPGDHLCVVGPSGIGKSTLAALLTGLLPVQHGTVEIGGVPVDRIDPALIAFTPQEAYVFAGTVRENIALLNPDAPDDRLAQAAREVGAAHLELDADASALDPADRQLIALARVHATDAPIVVLDEATSHLTARQEAAAERAIADRGGILVVIAHRMSSAERASRVLLLDGRHTLLGAHADLARRSEQYAGLVNAWSG</sequence>
<keyword evidence="3" id="KW-0547">Nucleotide-binding</keyword>
<proteinExistence type="predicted"/>
<dbReference type="PROSITE" id="PS50929">
    <property type="entry name" value="ABC_TM1F"/>
    <property type="match status" value="1"/>
</dbReference>
<evidence type="ECO:0000259" key="8">
    <source>
        <dbReference type="PROSITE" id="PS50893"/>
    </source>
</evidence>
<dbReference type="InterPro" id="IPR003593">
    <property type="entry name" value="AAA+_ATPase"/>
</dbReference>
<dbReference type="InterPro" id="IPR003439">
    <property type="entry name" value="ABC_transporter-like_ATP-bd"/>
</dbReference>
<evidence type="ECO:0000313" key="10">
    <source>
        <dbReference type="EMBL" id="GGS49504.1"/>
    </source>
</evidence>
<feature type="domain" description="ABC transmembrane type-1" evidence="9">
    <location>
        <begin position="21"/>
        <end position="276"/>
    </location>
</feature>
<dbReference type="InterPro" id="IPR036640">
    <property type="entry name" value="ABC1_TM_sf"/>
</dbReference>
<evidence type="ECO:0000259" key="9">
    <source>
        <dbReference type="PROSITE" id="PS50929"/>
    </source>
</evidence>
<dbReference type="InterPro" id="IPR027417">
    <property type="entry name" value="P-loop_NTPase"/>
</dbReference>